<organism evidence="1 2">
    <name type="scientific">Ilex paraguariensis</name>
    <name type="common">yerba mate</name>
    <dbReference type="NCBI Taxonomy" id="185542"/>
    <lineage>
        <taxon>Eukaryota</taxon>
        <taxon>Viridiplantae</taxon>
        <taxon>Streptophyta</taxon>
        <taxon>Embryophyta</taxon>
        <taxon>Tracheophyta</taxon>
        <taxon>Spermatophyta</taxon>
        <taxon>Magnoliopsida</taxon>
        <taxon>eudicotyledons</taxon>
        <taxon>Gunneridae</taxon>
        <taxon>Pentapetalae</taxon>
        <taxon>asterids</taxon>
        <taxon>campanulids</taxon>
        <taxon>Aquifoliales</taxon>
        <taxon>Aquifoliaceae</taxon>
        <taxon>Ilex</taxon>
    </lineage>
</organism>
<reference evidence="1 2" key="1">
    <citation type="submission" date="2024-02" db="EMBL/GenBank/DDBJ databases">
        <authorList>
            <person name="Vignale AGUSTIN F."/>
            <person name="Sosa J E."/>
            <person name="Modenutti C."/>
        </authorList>
    </citation>
    <scope>NUCLEOTIDE SEQUENCE [LARGE SCALE GENOMIC DNA]</scope>
</reference>
<proteinExistence type="predicted"/>
<sequence>MFGFIVLNAFQFCPIPAVNFTFPARKHPFLTKEKASSEIRLLEPDLISDTNNQMGYLQELIQEKMRLETGSEIQITLKEPRSGSHLIQPF</sequence>
<keyword evidence="2" id="KW-1185">Reference proteome</keyword>
<gene>
    <name evidence="1" type="ORF">ILEXP_LOCUS22184</name>
</gene>
<dbReference type="AlphaFoldDB" id="A0ABC8SCL7"/>
<comment type="caution">
    <text evidence="1">The sequence shown here is derived from an EMBL/GenBank/DDBJ whole genome shotgun (WGS) entry which is preliminary data.</text>
</comment>
<dbReference type="Proteomes" id="UP001642360">
    <property type="component" value="Unassembled WGS sequence"/>
</dbReference>
<dbReference type="EMBL" id="CAUOFW020002463">
    <property type="protein sequence ID" value="CAK9153881.1"/>
    <property type="molecule type" value="Genomic_DNA"/>
</dbReference>
<evidence type="ECO:0000313" key="2">
    <source>
        <dbReference type="Proteomes" id="UP001642360"/>
    </source>
</evidence>
<protein>
    <submittedName>
        <fullName evidence="1">Uncharacterized protein</fullName>
    </submittedName>
</protein>
<accession>A0ABC8SCL7</accession>
<name>A0ABC8SCL7_9AQUA</name>
<evidence type="ECO:0000313" key="1">
    <source>
        <dbReference type="EMBL" id="CAK9153881.1"/>
    </source>
</evidence>